<gene>
    <name evidence="1" type="ORF">LOTGIDRAFT_174747</name>
</gene>
<dbReference type="RefSeq" id="XP_009052641.1">
    <property type="nucleotide sequence ID" value="XM_009054393.1"/>
</dbReference>
<reference evidence="1 2" key="1">
    <citation type="journal article" date="2013" name="Nature">
        <title>Insights into bilaterian evolution from three spiralian genomes.</title>
        <authorList>
            <person name="Simakov O."/>
            <person name="Marletaz F."/>
            <person name="Cho S.J."/>
            <person name="Edsinger-Gonzales E."/>
            <person name="Havlak P."/>
            <person name="Hellsten U."/>
            <person name="Kuo D.H."/>
            <person name="Larsson T."/>
            <person name="Lv J."/>
            <person name="Arendt D."/>
            <person name="Savage R."/>
            <person name="Osoegawa K."/>
            <person name="de Jong P."/>
            <person name="Grimwood J."/>
            <person name="Chapman J.A."/>
            <person name="Shapiro H."/>
            <person name="Aerts A."/>
            <person name="Otillar R.P."/>
            <person name="Terry A.Y."/>
            <person name="Boore J.L."/>
            <person name="Grigoriev I.V."/>
            <person name="Lindberg D.R."/>
            <person name="Seaver E.C."/>
            <person name="Weisblat D.A."/>
            <person name="Putnam N.H."/>
            <person name="Rokhsar D.S."/>
        </authorList>
    </citation>
    <scope>NUCLEOTIDE SEQUENCE [LARGE SCALE GENOMIC DNA]</scope>
</reference>
<dbReference type="KEGG" id="lgi:LOTGIDRAFT_174747"/>
<proteinExistence type="predicted"/>
<dbReference type="CTD" id="20242876"/>
<organism evidence="1 2">
    <name type="scientific">Lottia gigantea</name>
    <name type="common">Giant owl limpet</name>
    <dbReference type="NCBI Taxonomy" id="225164"/>
    <lineage>
        <taxon>Eukaryota</taxon>
        <taxon>Metazoa</taxon>
        <taxon>Spiralia</taxon>
        <taxon>Lophotrochozoa</taxon>
        <taxon>Mollusca</taxon>
        <taxon>Gastropoda</taxon>
        <taxon>Patellogastropoda</taxon>
        <taxon>Lottioidea</taxon>
        <taxon>Lottiidae</taxon>
        <taxon>Lottia</taxon>
    </lineage>
</organism>
<dbReference type="Proteomes" id="UP000030746">
    <property type="component" value="Unassembled WGS sequence"/>
</dbReference>
<dbReference type="HOGENOM" id="CLU_1572407_0_0_1"/>
<dbReference type="GeneID" id="20242876"/>
<dbReference type="EMBL" id="KB201412">
    <property type="protein sequence ID" value="ESO96670.1"/>
    <property type="molecule type" value="Genomic_DNA"/>
</dbReference>
<evidence type="ECO:0000313" key="1">
    <source>
        <dbReference type="EMBL" id="ESO96670.1"/>
    </source>
</evidence>
<keyword evidence="2" id="KW-1185">Reference proteome</keyword>
<name>V4APF1_LOTGI</name>
<protein>
    <submittedName>
        <fullName evidence="1">Uncharacterized protein</fullName>
    </submittedName>
</protein>
<dbReference type="AlphaFoldDB" id="V4APF1"/>
<evidence type="ECO:0000313" key="2">
    <source>
        <dbReference type="Proteomes" id="UP000030746"/>
    </source>
</evidence>
<sequence length="170" mass="18725">MSSKEESYDDQQRLAHQQNTPTQDYLAFLTAFTRKTFVNLSKEITAFREVWAAQNDLHAKRYYRGHTTVQRAYRNKDTVHCLLNALNVPGVSTPQDSSGIPSTSGAFAAPSSTAPLSGTEASVSISRAPSSCSSISCRVQQIRQRTYAASTIMASCFRKADTSSRRLPPI</sequence>
<accession>V4APF1</accession>